<evidence type="ECO:0000313" key="2">
    <source>
        <dbReference type="EMBL" id="MCL1139546.1"/>
    </source>
</evidence>
<dbReference type="SUPFAM" id="SSF53448">
    <property type="entry name" value="Nucleotide-diphospho-sugar transferases"/>
    <property type="match status" value="1"/>
</dbReference>
<feature type="domain" description="Glycosyltransferase 2-like" evidence="1">
    <location>
        <begin position="14"/>
        <end position="153"/>
    </location>
</feature>
<keyword evidence="3" id="KW-1185">Reference proteome</keyword>
<protein>
    <submittedName>
        <fullName evidence="2">Glycosyltransferase family 2 protein</fullName>
    </submittedName>
</protein>
<dbReference type="RefSeq" id="WP_248950671.1">
    <property type="nucleotide sequence ID" value="NZ_JAKILB010000008.1"/>
</dbReference>
<dbReference type="CDD" id="cd00761">
    <property type="entry name" value="Glyco_tranf_GTA_type"/>
    <property type="match status" value="1"/>
</dbReference>
<evidence type="ECO:0000313" key="3">
    <source>
        <dbReference type="Proteomes" id="UP001139293"/>
    </source>
</evidence>
<accession>A0A9X2CGY5</accession>
<organism evidence="2 3">
    <name type="scientific">Shewanella pneumatophori</name>
    <dbReference type="NCBI Taxonomy" id="314092"/>
    <lineage>
        <taxon>Bacteria</taxon>
        <taxon>Pseudomonadati</taxon>
        <taxon>Pseudomonadota</taxon>
        <taxon>Gammaproteobacteria</taxon>
        <taxon>Alteromonadales</taxon>
        <taxon>Shewanellaceae</taxon>
        <taxon>Shewanella</taxon>
    </lineage>
</organism>
<gene>
    <name evidence="2" type="ORF">L2740_13440</name>
</gene>
<reference evidence="2" key="1">
    <citation type="submission" date="2022-01" db="EMBL/GenBank/DDBJ databases">
        <title>Whole genome-based taxonomy of the Shewanellaceae.</title>
        <authorList>
            <person name="Martin-Rodriguez A.J."/>
        </authorList>
    </citation>
    <scope>NUCLEOTIDE SEQUENCE</scope>
    <source>
        <strain evidence="2">KCTC 23973</strain>
    </source>
</reference>
<dbReference type="AlphaFoldDB" id="A0A9X2CGY5"/>
<sequence>MNNHQCPNQPVTVSVVMPIYDVEAFVTQAIASVLAQSFTHFELLLVNDCSPDNSLALCQQFDDPRIQIINHAQNQGLSAARNTGIRHAKGRYVAFIDSDDMWHSEKLQQHVAHLDAAPEVGISFSRSLFMDYNGDKTQFYQMPQLNSIDAKHLLCRNPVGNGSAPVLRKETLSDIQYRGTAGHLCYFDEAFRQSEDIECWLRIITTTHWQIEGIPAPLTFYRLNEQGLSADLVKQYQSWEKMIDKARGYAPRLVEQYEKKARAFQLRYIARQAIRNKNGQQAVKHLHQALMTCPSILQAETGRTLATMAAAYSLKLLPLSIYNQVESAAQSLLGRIQGALISKDGVSDNLLKHKPNA</sequence>
<dbReference type="PANTHER" id="PTHR43685">
    <property type="entry name" value="GLYCOSYLTRANSFERASE"/>
    <property type="match status" value="1"/>
</dbReference>
<comment type="caution">
    <text evidence="2">The sequence shown here is derived from an EMBL/GenBank/DDBJ whole genome shotgun (WGS) entry which is preliminary data.</text>
</comment>
<dbReference type="Gene3D" id="3.90.550.10">
    <property type="entry name" value="Spore Coat Polysaccharide Biosynthesis Protein SpsA, Chain A"/>
    <property type="match status" value="1"/>
</dbReference>
<dbReference type="PANTHER" id="PTHR43685:SF2">
    <property type="entry name" value="GLYCOSYLTRANSFERASE 2-LIKE DOMAIN-CONTAINING PROTEIN"/>
    <property type="match status" value="1"/>
</dbReference>
<dbReference type="EMBL" id="JAKILB010000008">
    <property type="protein sequence ID" value="MCL1139546.1"/>
    <property type="molecule type" value="Genomic_DNA"/>
</dbReference>
<proteinExistence type="predicted"/>
<evidence type="ECO:0000259" key="1">
    <source>
        <dbReference type="Pfam" id="PF00535"/>
    </source>
</evidence>
<dbReference type="InterPro" id="IPR029044">
    <property type="entry name" value="Nucleotide-diphossugar_trans"/>
</dbReference>
<name>A0A9X2CGY5_9GAMM</name>
<dbReference type="InterPro" id="IPR050834">
    <property type="entry name" value="Glycosyltransf_2"/>
</dbReference>
<dbReference type="Pfam" id="PF00535">
    <property type="entry name" value="Glycos_transf_2"/>
    <property type="match status" value="1"/>
</dbReference>
<dbReference type="Proteomes" id="UP001139293">
    <property type="component" value="Unassembled WGS sequence"/>
</dbReference>
<dbReference type="InterPro" id="IPR001173">
    <property type="entry name" value="Glyco_trans_2-like"/>
</dbReference>